<keyword evidence="1" id="KW-0472">Membrane</keyword>
<keyword evidence="1" id="KW-1133">Transmembrane helix</keyword>
<sequence>MKKAVWVVLVLAIVYFVGGLIYMGMNLSDIELSRSDAKLAGPEEVNSVQNVIGGGGGWGSSYWCYDWFVDMLGDGTCYR</sequence>
<dbReference type="Proteomes" id="UP000034072">
    <property type="component" value="Unassembled WGS sequence"/>
</dbReference>
<keyword evidence="1" id="KW-0812">Transmembrane</keyword>
<protein>
    <submittedName>
        <fullName evidence="2">Uncharacterized protein</fullName>
    </submittedName>
</protein>
<gene>
    <name evidence="2" type="ORF">UT75_C0016G0006</name>
</gene>
<dbReference type="AlphaFoldDB" id="A0A0G0QHQ6"/>
<evidence type="ECO:0000313" key="2">
    <source>
        <dbReference type="EMBL" id="KKR39648.1"/>
    </source>
</evidence>
<evidence type="ECO:0000256" key="1">
    <source>
        <dbReference type="SAM" id="Phobius"/>
    </source>
</evidence>
<evidence type="ECO:0000313" key="3">
    <source>
        <dbReference type="Proteomes" id="UP000034072"/>
    </source>
</evidence>
<dbReference type="EMBL" id="LBXZ01000016">
    <property type="protein sequence ID" value="KKR39648.1"/>
    <property type="molecule type" value="Genomic_DNA"/>
</dbReference>
<feature type="transmembrane region" description="Helical" evidence="1">
    <location>
        <begin position="6"/>
        <end position="25"/>
    </location>
</feature>
<organism evidence="2 3">
    <name type="scientific">Candidatus Yanofskybacteria bacterium GW2011_GWE2_40_11</name>
    <dbReference type="NCBI Taxonomy" id="1619033"/>
    <lineage>
        <taxon>Bacteria</taxon>
        <taxon>Candidatus Yanofskyibacteriota</taxon>
    </lineage>
</organism>
<comment type="caution">
    <text evidence="2">The sequence shown here is derived from an EMBL/GenBank/DDBJ whole genome shotgun (WGS) entry which is preliminary data.</text>
</comment>
<name>A0A0G0QHQ6_9BACT</name>
<accession>A0A0G0QHQ6</accession>
<proteinExistence type="predicted"/>
<reference evidence="2 3" key="1">
    <citation type="journal article" date="2015" name="Nature">
        <title>rRNA introns, odd ribosomes, and small enigmatic genomes across a large radiation of phyla.</title>
        <authorList>
            <person name="Brown C.T."/>
            <person name="Hug L.A."/>
            <person name="Thomas B.C."/>
            <person name="Sharon I."/>
            <person name="Castelle C.J."/>
            <person name="Singh A."/>
            <person name="Wilkins M.J."/>
            <person name="Williams K.H."/>
            <person name="Banfield J.F."/>
        </authorList>
    </citation>
    <scope>NUCLEOTIDE SEQUENCE [LARGE SCALE GENOMIC DNA]</scope>
</reference>